<keyword evidence="1" id="KW-0472">Membrane</keyword>
<feature type="transmembrane region" description="Helical" evidence="1">
    <location>
        <begin position="188"/>
        <end position="209"/>
    </location>
</feature>
<evidence type="ECO:0000313" key="2">
    <source>
        <dbReference type="EMBL" id="CDN56759.1"/>
    </source>
</evidence>
<feature type="transmembrane region" description="Helical" evidence="1">
    <location>
        <begin position="86"/>
        <end position="106"/>
    </location>
</feature>
<dbReference type="Proteomes" id="UP000028186">
    <property type="component" value="Chromosome I"/>
</dbReference>
<feature type="transmembrane region" description="Helical" evidence="1">
    <location>
        <begin position="23"/>
        <end position="46"/>
    </location>
</feature>
<evidence type="ECO:0000256" key="1">
    <source>
        <dbReference type="SAM" id="Phobius"/>
    </source>
</evidence>
<keyword evidence="1" id="KW-1133">Transmembrane helix</keyword>
<feature type="transmembrane region" description="Helical" evidence="1">
    <location>
        <begin position="127"/>
        <end position="150"/>
    </location>
</feature>
<reference evidence="3" key="1">
    <citation type="journal article" date="2014" name="BMC Genomics">
        <title>Genome sequencing of two Neorhizobium galegae strains reveals a noeT gene responsible for the unusual acetylation of the nodulation factors.</title>
        <authorList>
            <person name="Osterman J."/>
            <person name="Marsh J."/>
            <person name="Laine P.K."/>
            <person name="Zeng Z."/>
            <person name="Alatalo E."/>
            <person name="Sullivan J.T."/>
            <person name="Young J.P."/>
            <person name="Thomas-Oates J."/>
            <person name="Paulin L."/>
            <person name="Lindstrom K."/>
        </authorList>
    </citation>
    <scope>NUCLEOTIDE SEQUENCE [LARGE SCALE GENOMIC DNA]</scope>
    <source>
        <strain evidence="3">HAMBI 1141</strain>
    </source>
</reference>
<organism evidence="2 3">
    <name type="scientific">Neorhizobium galegae bv. officinalis bv. officinalis str. HAMBI 1141</name>
    <dbReference type="NCBI Taxonomy" id="1028801"/>
    <lineage>
        <taxon>Bacteria</taxon>
        <taxon>Pseudomonadati</taxon>
        <taxon>Pseudomonadota</taxon>
        <taxon>Alphaproteobacteria</taxon>
        <taxon>Hyphomicrobiales</taxon>
        <taxon>Rhizobiaceae</taxon>
        <taxon>Rhizobium/Agrobacterium group</taxon>
        <taxon>Neorhizobium</taxon>
    </lineage>
</organism>
<dbReference type="InterPro" id="IPR009495">
    <property type="entry name" value="NrsF"/>
</dbReference>
<name>A0A068TF53_NEOGA</name>
<gene>
    <name evidence="2" type="ORF">RG1141_CH44470</name>
</gene>
<dbReference type="RefSeq" id="WP_038548411.1">
    <property type="nucleotide sequence ID" value="NZ_HG938355.1"/>
</dbReference>
<evidence type="ECO:0000313" key="3">
    <source>
        <dbReference type="Proteomes" id="UP000028186"/>
    </source>
</evidence>
<protein>
    <submittedName>
        <fullName evidence="2">Extracytoplasmic function alternative sigma factor</fullName>
    </submittedName>
</protein>
<sequence length="211" mass="22330">MKTDELIDLLVQDTPVRLNLDHALMHAATAATLIAAILFFAAIGLRADFGTAIETGRFLFKFVITGSLGLTGGLVMFRIGRPGVPVRLMALGLTVPALLISAAAIFELLVMPSETWATRMIGHNSSLCLTIIPFLSVGPLACFLYALRYAAPTRPAVAGAVAGLVAAGIAATFYAANCDDDSPLFVMLWYPIAISMVAGTGALLGHRLLRW</sequence>
<dbReference type="Pfam" id="PF06532">
    <property type="entry name" value="NrsF"/>
    <property type="match status" value="1"/>
</dbReference>
<dbReference type="EMBL" id="HG938355">
    <property type="protein sequence ID" value="CDN56759.1"/>
    <property type="molecule type" value="Genomic_DNA"/>
</dbReference>
<dbReference type="PATRIC" id="fig|1028801.3.peg.4515"/>
<proteinExistence type="predicted"/>
<keyword evidence="1" id="KW-0812">Transmembrane</keyword>
<feature type="transmembrane region" description="Helical" evidence="1">
    <location>
        <begin position="58"/>
        <end position="80"/>
    </location>
</feature>
<accession>A0A068TF53</accession>
<dbReference type="HOGENOM" id="CLU_097826_0_0_5"/>
<dbReference type="AlphaFoldDB" id="A0A068TF53"/>
<feature type="transmembrane region" description="Helical" evidence="1">
    <location>
        <begin position="156"/>
        <end position="176"/>
    </location>
</feature>
<dbReference type="KEGG" id="ngl:RG1141_CH44470"/>
<dbReference type="eggNOG" id="COG4944">
    <property type="taxonomic scope" value="Bacteria"/>
</dbReference>